<organism evidence="3 4">
    <name type="scientific">Cylindrotheca closterium</name>
    <dbReference type="NCBI Taxonomy" id="2856"/>
    <lineage>
        <taxon>Eukaryota</taxon>
        <taxon>Sar</taxon>
        <taxon>Stramenopiles</taxon>
        <taxon>Ochrophyta</taxon>
        <taxon>Bacillariophyta</taxon>
        <taxon>Bacillariophyceae</taxon>
        <taxon>Bacillariophycidae</taxon>
        <taxon>Bacillariales</taxon>
        <taxon>Bacillariaceae</taxon>
        <taxon>Cylindrotheca</taxon>
    </lineage>
</organism>
<keyword evidence="4" id="KW-1185">Reference proteome</keyword>
<gene>
    <name evidence="3" type="ORF">CYCCA115_LOCUS279</name>
</gene>
<evidence type="ECO:0000313" key="3">
    <source>
        <dbReference type="EMBL" id="CAJ1899501.1"/>
    </source>
</evidence>
<keyword evidence="2" id="KW-1133">Transmembrane helix</keyword>
<evidence type="ECO:0000313" key="4">
    <source>
        <dbReference type="Proteomes" id="UP001295423"/>
    </source>
</evidence>
<comment type="caution">
    <text evidence="3">The sequence shown here is derived from an EMBL/GenBank/DDBJ whole genome shotgun (WGS) entry which is preliminary data.</text>
</comment>
<name>A0AAD2CDZ0_9STRA</name>
<feature type="transmembrane region" description="Helical" evidence="2">
    <location>
        <begin position="37"/>
        <end position="57"/>
    </location>
</feature>
<protein>
    <submittedName>
        <fullName evidence="3">Uncharacterized protein</fullName>
    </submittedName>
</protein>
<reference evidence="3" key="1">
    <citation type="submission" date="2023-08" db="EMBL/GenBank/DDBJ databases">
        <authorList>
            <person name="Audoor S."/>
            <person name="Bilcke G."/>
        </authorList>
    </citation>
    <scope>NUCLEOTIDE SEQUENCE</scope>
</reference>
<dbReference type="EMBL" id="CAKOGP040000001">
    <property type="protein sequence ID" value="CAJ1899501.1"/>
    <property type="molecule type" value="Genomic_DNA"/>
</dbReference>
<evidence type="ECO:0000256" key="2">
    <source>
        <dbReference type="SAM" id="Phobius"/>
    </source>
</evidence>
<dbReference type="Proteomes" id="UP001295423">
    <property type="component" value="Unassembled WGS sequence"/>
</dbReference>
<accession>A0AAD2CDZ0</accession>
<feature type="transmembrane region" description="Helical" evidence="2">
    <location>
        <begin position="73"/>
        <end position="89"/>
    </location>
</feature>
<proteinExistence type="predicted"/>
<keyword evidence="2" id="KW-0472">Membrane</keyword>
<evidence type="ECO:0000256" key="1">
    <source>
        <dbReference type="SAM" id="MobiDB-lite"/>
    </source>
</evidence>
<feature type="compositionally biased region" description="Basic and acidic residues" evidence="1">
    <location>
        <begin position="1"/>
        <end position="18"/>
    </location>
</feature>
<dbReference type="AlphaFoldDB" id="A0AAD2CDZ0"/>
<feature type="region of interest" description="Disordered" evidence="1">
    <location>
        <begin position="1"/>
        <end position="34"/>
    </location>
</feature>
<keyword evidence="2" id="KW-0812">Transmembrane</keyword>
<sequence>MTGEGKQAESKFAKHAESDSALAPEKQSEEVPKRKKGMAIAVFPCIVGGISLTIAIIEQRRNSDYELNIDRDFMYPFVLALCLTMVVGFQTKGFTKDKPEPLVSWPKVKKQRKVVHKYVVKGKEEEEEQSDKKND</sequence>